<dbReference type="Proteomes" id="UP000298030">
    <property type="component" value="Unassembled WGS sequence"/>
</dbReference>
<dbReference type="AlphaFoldDB" id="A0A4Y7TBA2"/>
<sequence length="61" mass="6807">MGLSSTLIQPFESSTWYLSSPSPLEASSFTRNVAIVANANWQNLATEHASWMQFSWSSSYC</sequence>
<organism evidence="1 2">
    <name type="scientific">Coprinellus micaceus</name>
    <name type="common">Glistening ink-cap mushroom</name>
    <name type="synonym">Coprinus micaceus</name>
    <dbReference type="NCBI Taxonomy" id="71717"/>
    <lineage>
        <taxon>Eukaryota</taxon>
        <taxon>Fungi</taxon>
        <taxon>Dikarya</taxon>
        <taxon>Basidiomycota</taxon>
        <taxon>Agaricomycotina</taxon>
        <taxon>Agaricomycetes</taxon>
        <taxon>Agaricomycetidae</taxon>
        <taxon>Agaricales</taxon>
        <taxon>Agaricineae</taxon>
        <taxon>Psathyrellaceae</taxon>
        <taxon>Coprinellus</taxon>
    </lineage>
</organism>
<evidence type="ECO:0000313" key="2">
    <source>
        <dbReference type="Proteomes" id="UP000298030"/>
    </source>
</evidence>
<keyword evidence="2" id="KW-1185">Reference proteome</keyword>
<gene>
    <name evidence="1" type="ORF">FA13DRAFT_1733276</name>
</gene>
<accession>A0A4Y7TBA2</accession>
<protein>
    <submittedName>
        <fullName evidence="1">Uncharacterized protein</fullName>
    </submittedName>
</protein>
<dbReference type="EMBL" id="QPFP01000021">
    <property type="protein sequence ID" value="TEB30862.1"/>
    <property type="molecule type" value="Genomic_DNA"/>
</dbReference>
<evidence type="ECO:0000313" key="1">
    <source>
        <dbReference type="EMBL" id="TEB30862.1"/>
    </source>
</evidence>
<reference evidence="1 2" key="1">
    <citation type="journal article" date="2019" name="Nat. Ecol. Evol.">
        <title>Megaphylogeny resolves global patterns of mushroom evolution.</title>
        <authorList>
            <person name="Varga T."/>
            <person name="Krizsan K."/>
            <person name="Foldi C."/>
            <person name="Dima B."/>
            <person name="Sanchez-Garcia M."/>
            <person name="Sanchez-Ramirez S."/>
            <person name="Szollosi G.J."/>
            <person name="Szarkandi J.G."/>
            <person name="Papp V."/>
            <person name="Albert L."/>
            <person name="Andreopoulos W."/>
            <person name="Angelini C."/>
            <person name="Antonin V."/>
            <person name="Barry K.W."/>
            <person name="Bougher N.L."/>
            <person name="Buchanan P."/>
            <person name="Buyck B."/>
            <person name="Bense V."/>
            <person name="Catcheside P."/>
            <person name="Chovatia M."/>
            <person name="Cooper J."/>
            <person name="Damon W."/>
            <person name="Desjardin D."/>
            <person name="Finy P."/>
            <person name="Geml J."/>
            <person name="Haridas S."/>
            <person name="Hughes K."/>
            <person name="Justo A."/>
            <person name="Karasinski D."/>
            <person name="Kautmanova I."/>
            <person name="Kiss B."/>
            <person name="Kocsube S."/>
            <person name="Kotiranta H."/>
            <person name="LaButti K.M."/>
            <person name="Lechner B.E."/>
            <person name="Liimatainen K."/>
            <person name="Lipzen A."/>
            <person name="Lukacs Z."/>
            <person name="Mihaltcheva S."/>
            <person name="Morgado L.N."/>
            <person name="Niskanen T."/>
            <person name="Noordeloos M.E."/>
            <person name="Ohm R.A."/>
            <person name="Ortiz-Santana B."/>
            <person name="Ovrebo C."/>
            <person name="Racz N."/>
            <person name="Riley R."/>
            <person name="Savchenko A."/>
            <person name="Shiryaev A."/>
            <person name="Soop K."/>
            <person name="Spirin V."/>
            <person name="Szebenyi C."/>
            <person name="Tomsovsky M."/>
            <person name="Tulloss R.E."/>
            <person name="Uehling J."/>
            <person name="Grigoriev I.V."/>
            <person name="Vagvolgyi C."/>
            <person name="Papp T."/>
            <person name="Martin F.M."/>
            <person name="Miettinen O."/>
            <person name="Hibbett D.S."/>
            <person name="Nagy L.G."/>
        </authorList>
    </citation>
    <scope>NUCLEOTIDE SEQUENCE [LARGE SCALE GENOMIC DNA]</scope>
    <source>
        <strain evidence="1 2">FP101781</strain>
    </source>
</reference>
<comment type="caution">
    <text evidence="1">The sequence shown here is derived from an EMBL/GenBank/DDBJ whole genome shotgun (WGS) entry which is preliminary data.</text>
</comment>
<proteinExistence type="predicted"/>
<name>A0A4Y7TBA2_COPMI</name>